<proteinExistence type="predicted"/>
<reference evidence="2" key="1">
    <citation type="journal article" date="2019" name="Int. J. Syst. Evol. Microbiol.">
        <title>The Global Catalogue of Microorganisms (GCM) 10K type strain sequencing project: providing services to taxonomists for standard genome sequencing and annotation.</title>
        <authorList>
            <consortium name="The Broad Institute Genomics Platform"/>
            <consortium name="The Broad Institute Genome Sequencing Center for Infectious Disease"/>
            <person name="Wu L."/>
            <person name="Ma J."/>
        </authorList>
    </citation>
    <scope>NUCLEOTIDE SEQUENCE [LARGE SCALE GENOMIC DNA]</scope>
    <source>
        <strain evidence="2">JCM 9458</strain>
    </source>
</reference>
<keyword evidence="2" id="KW-1185">Reference proteome</keyword>
<dbReference type="EMBL" id="BAAAYN010000044">
    <property type="protein sequence ID" value="GAA3394117.1"/>
    <property type="molecule type" value="Genomic_DNA"/>
</dbReference>
<name>A0ABP6T683_9ACTN</name>
<gene>
    <name evidence="1" type="ORF">GCM10020369_62270</name>
</gene>
<accession>A0ABP6T683</accession>
<evidence type="ECO:0000313" key="2">
    <source>
        <dbReference type="Proteomes" id="UP001501676"/>
    </source>
</evidence>
<evidence type="ECO:0000313" key="1">
    <source>
        <dbReference type="EMBL" id="GAA3394117.1"/>
    </source>
</evidence>
<dbReference type="RefSeq" id="WP_345731814.1">
    <property type="nucleotide sequence ID" value="NZ_BAAAYN010000044.1"/>
</dbReference>
<organism evidence="1 2">
    <name type="scientific">Cryptosporangium minutisporangium</name>
    <dbReference type="NCBI Taxonomy" id="113569"/>
    <lineage>
        <taxon>Bacteria</taxon>
        <taxon>Bacillati</taxon>
        <taxon>Actinomycetota</taxon>
        <taxon>Actinomycetes</taxon>
        <taxon>Cryptosporangiales</taxon>
        <taxon>Cryptosporangiaceae</taxon>
        <taxon>Cryptosporangium</taxon>
    </lineage>
</organism>
<dbReference type="Proteomes" id="UP001501676">
    <property type="component" value="Unassembled WGS sequence"/>
</dbReference>
<comment type="caution">
    <text evidence="1">The sequence shown here is derived from an EMBL/GenBank/DDBJ whole genome shotgun (WGS) entry which is preliminary data.</text>
</comment>
<sequence>MSRIEVWVADDVIRRITVTGRDGTSTTEFYDFDAPINIRPPSGP</sequence>
<protein>
    <submittedName>
        <fullName evidence="1">Uncharacterized protein</fullName>
    </submittedName>
</protein>